<dbReference type="RefSeq" id="WP_157565212.1">
    <property type="nucleotide sequence ID" value="NZ_WQKZ01000002.1"/>
</dbReference>
<keyword evidence="3" id="KW-0201">Cytochrome c-type biogenesis</keyword>
<name>A0A7K1TEP1_9BACT</name>
<evidence type="ECO:0000313" key="6">
    <source>
        <dbReference type="EMBL" id="MVN76880.1"/>
    </source>
</evidence>
<feature type="region of interest" description="Disordered" evidence="5">
    <location>
        <begin position="132"/>
        <end position="151"/>
    </location>
</feature>
<evidence type="ECO:0000256" key="4">
    <source>
        <dbReference type="ARBA" id="ARBA00023136"/>
    </source>
</evidence>
<dbReference type="Gene3D" id="2.40.50.140">
    <property type="entry name" value="Nucleic acid-binding proteins"/>
    <property type="match status" value="1"/>
</dbReference>
<keyword evidence="2" id="KW-0408">Iron</keyword>
<organism evidence="6 7">
    <name type="scientific">Hymenobacter ginkgonis</name>
    <dbReference type="NCBI Taxonomy" id="2682976"/>
    <lineage>
        <taxon>Bacteria</taxon>
        <taxon>Pseudomonadati</taxon>
        <taxon>Bacteroidota</taxon>
        <taxon>Cytophagia</taxon>
        <taxon>Cytophagales</taxon>
        <taxon>Hymenobacteraceae</taxon>
        <taxon>Hymenobacter</taxon>
    </lineage>
</organism>
<keyword evidence="4" id="KW-0472">Membrane</keyword>
<comment type="subcellular location">
    <subcellularLocation>
        <location evidence="1">Membrane</location>
    </subcellularLocation>
</comment>
<comment type="caution">
    <text evidence="6">The sequence shown here is derived from an EMBL/GenBank/DDBJ whole genome shotgun (WGS) entry which is preliminary data.</text>
</comment>
<dbReference type="SUPFAM" id="SSF82093">
    <property type="entry name" value="Heme chaperone CcmE"/>
    <property type="match status" value="1"/>
</dbReference>
<dbReference type="AlphaFoldDB" id="A0A7K1TEP1"/>
<dbReference type="EMBL" id="WQKZ01000002">
    <property type="protein sequence ID" value="MVN76880.1"/>
    <property type="molecule type" value="Genomic_DNA"/>
</dbReference>
<dbReference type="GO" id="GO:0017004">
    <property type="term" value="P:cytochrome complex assembly"/>
    <property type="evidence" value="ECO:0007669"/>
    <property type="project" value="UniProtKB-KW"/>
</dbReference>
<keyword evidence="7" id="KW-1185">Reference proteome</keyword>
<dbReference type="Proteomes" id="UP000441336">
    <property type="component" value="Unassembled WGS sequence"/>
</dbReference>
<proteinExistence type="predicted"/>
<evidence type="ECO:0000256" key="5">
    <source>
        <dbReference type="SAM" id="MobiDB-lite"/>
    </source>
</evidence>
<dbReference type="InterPro" id="IPR012340">
    <property type="entry name" value="NA-bd_OB-fold"/>
</dbReference>
<dbReference type="GO" id="GO:0020037">
    <property type="term" value="F:heme binding"/>
    <property type="evidence" value="ECO:0007669"/>
    <property type="project" value="InterPro"/>
</dbReference>
<evidence type="ECO:0000256" key="2">
    <source>
        <dbReference type="ARBA" id="ARBA00022617"/>
    </source>
</evidence>
<accession>A0A7K1TEP1</accession>
<dbReference type="InterPro" id="IPR036127">
    <property type="entry name" value="CcmE-like_sf"/>
</dbReference>
<dbReference type="GO" id="GO:0005886">
    <property type="term" value="C:plasma membrane"/>
    <property type="evidence" value="ECO:0007669"/>
    <property type="project" value="InterPro"/>
</dbReference>
<dbReference type="GO" id="GO:0017003">
    <property type="term" value="P:protein-heme linkage"/>
    <property type="evidence" value="ECO:0007669"/>
    <property type="project" value="InterPro"/>
</dbReference>
<dbReference type="InterPro" id="IPR004329">
    <property type="entry name" value="CcmE"/>
</dbReference>
<evidence type="ECO:0000313" key="7">
    <source>
        <dbReference type="Proteomes" id="UP000441336"/>
    </source>
</evidence>
<gene>
    <name evidence="6" type="ORF">GO988_11145</name>
</gene>
<evidence type="ECO:0000256" key="3">
    <source>
        <dbReference type="ARBA" id="ARBA00022748"/>
    </source>
</evidence>
<evidence type="ECO:0000256" key="1">
    <source>
        <dbReference type="ARBA" id="ARBA00004370"/>
    </source>
</evidence>
<protein>
    <submittedName>
        <fullName evidence="6">Cytochrome c maturation protein CcmE</fullName>
    </submittedName>
</protein>
<keyword evidence="2" id="KW-0479">Metal-binding</keyword>
<dbReference type="Pfam" id="PF03100">
    <property type="entry name" value="CcmE"/>
    <property type="match status" value="1"/>
</dbReference>
<sequence>MKKSHIFVLVVIAAAVGIIISTMSDASTYSTFSIARQQAAAGNSAKVHVVGTLPRDAEKHPVGLEYDPMTNPNYFAFTLVDTLHVAQRVVYRNPKPQDLDKSEQVVIVGAMKDGVFEADQILTKCPSKYVEKDLGNTGPPATAMTSRSTRK</sequence>
<keyword evidence="2" id="KW-0349">Heme</keyword>
<reference evidence="6 7" key="1">
    <citation type="submission" date="2019-12" db="EMBL/GenBank/DDBJ databases">
        <title>Hymenobacter sp. HMF4947 Genome sequencing and assembly.</title>
        <authorList>
            <person name="Kang H."/>
            <person name="Cha I."/>
            <person name="Kim H."/>
            <person name="Joh K."/>
        </authorList>
    </citation>
    <scope>NUCLEOTIDE SEQUENCE [LARGE SCALE GENOMIC DNA]</scope>
    <source>
        <strain evidence="6 7">HMF4947</strain>
    </source>
</reference>